<keyword evidence="2" id="KW-0812">Transmembrane</keyword>
<evidence type="ECO:0000256" key="2">
    <source>
        <dbReference type="SAM" id="Phobius"/>
    </source>
</evidence>
<accession>A0A128EJ18</accession>
<evidence type="ECO:0000256" key="1">
    <source>
        <dbReference type="SAM" id="Coils"/>
    </source>
</evidence>
<feature type="transmembrane region" description="Helical" evidence="2">
    <location>
        <begin position="82"/>
        <end position="103"/>
    </location>
</feature>
<dbReference type="AlphaFoldDB" id="A0A128EJ18"/>
<keyword evidence="1" id="KW-0175">Coiled coil</keyword>
<keyword evidence="2" id="KW-0472">Membrane</keyword>
<keyword evidence="2" id="KW-1133">Transmembrane helix</keyword>
<dbReference type="Proteomes" id="UP000069632">
    <property type="component" value="Unassembled WGS sequence"/>
</dbReference>
<name>A0A128EJ18_9BACT</name>
<keyword evidence="4" id="KW-1185">Reference proteome</keyword>
<reference evidence="3 4" key="1">
    <citation type="submission" date="2016-02" db="EMBL/GenBank/DDBJ databases">
        <authorList>
            <consortium name="Pathogen Informatics"/>
        </authorList>
    </citation>
    <scope>NUCLEOTIDE SEQUENCE [LARGE SCALE GENOMIC DNA]</scope>
    <source>
        <strain evidence="3 4">RC20</strain>
    </source>
</reference>
<gene>
    <name evidence="3" type="ORF">ERS672216_01390</name>
</gene>
<dbReference type="RefSeq" id="WP_075540358.1">
    <property type="nucleotide sequence ID" value="NZ_CP053844.1"/>
</dbReference>
<dbReference type="EMBL" id="FIZP01000007">
    <property type="protein sequence ID" value="CZE48382.1"/>
    <property type="molecule type" value="Genomic_DNA"/>
</dbReference>
<proteinExistence type="predicted"/>
<evidence type="ECO:0000313" key="3">
    <source>
        <dbReference type="EMBL" id="CZE48382.1"/>
    </source>
</evidence>
<sequence>MSNETQLKNETQELKKEIETLKKASEEKQKDLEKIKSNQQEHTQKLDEFKKTQQQNLDDLKQDFIYNKDQRERKEVVIAQKYVNKIMFLIVLLLFAYIVYSLFEKINFANPLH</sequence>
<evidence type="ECO:0000313" key="4">
    <source>
        <dbReference type="Proteomes" id="UP000069632"/>
    </source>
</evidence>
<protein>
    <submittedName>
        <fullName evidence="3">Uncharacterized protein</fullName>
    </submittedName>
</protein>
<organism evidence="3 4">
    <name type="scientific">Campylobacter geochelonis</name>
    <dbReference type="NCBI Taxonomy" id="1780362"/>
    <lineage>
        <taxon>Bacteria</taxon>
        <taxon>Pseudomonadati</taxon>
        <taxon>Campylobacterota</taxon>
        <taxon>Epsilonproteobacteria</taxon>
        <taxon>Campylobacterales</taxon>
        <taxon>Campylobacteraceae</taxon>
        <taxon>Campylobacter</taxon>
    </lineage>
</organism>
<feature type="coiled-coil region" evidence="1">
    <location>
        <begin position="4"/>
        <end position="52"/>
    </location>
</feature>